<sequence length="602" mass="67457">MGAIRHLLVLLSLQVSVWAQRVQHPLQHAQSQILTPEIDDFIQGILSSWNSPGGVSVAVVKQNDGDGGWQVETKGYGIEKVAERKKMDGNSMFCIASNSKLFATLAVGLLISNESLSPRISWESKIADILPEDMWKLEDSIATQETTIVDAMSHRTGLPSHDLMYSRTDTIESILQKSRYLKPSASFRSTWQYNNIMYVLLSYLPTSLLWEKPLFARYVKEHIFEPLGLNSTTYSPSVAMRSGHLADPIAREGIIMSEDTFGKGKTRAMRYPGWFLDQSEDGNYVSGAGGVIMSAKDAATWLQVLLLEGQHPETHEQIIPKEVVRKVASGITVQTAEPRFPELSPVVYGGGQERGSYRGHNYIEHSGSILGYRSRITRLPDSKFGVAVFTNDHDYGSYLHEIIKFRIIDSFHGLEPVDWDSRMKHLLREAHEKRISREKPRPKNPNPPPLPLERLAGLYRNPGYGDIELCYVNRRSHVQSESCRKLVDEQPVVLPGAINDSVPTLLTRWDRYWDSHAKLEHFDGSFFNFTELDSRPTDDESDPYWTGTIQATGDELTAEFVVDADGIVGFGITGGIWGAGEGVHGPVGNSVQERAEVWFNKV</sequence>
<evidence type="ECO:0000256" key="2">
    <source>
        <dbReference type="SAM" id="MobiDB-lite"/>
    </source>
</evidence>
<feature type="signal peptide" evidence="3">
    <location>
        <begin position="1"/>
        <end position="19"/>
    </location>
</feature>
<comment type="similarity">
    <text evidence="1">Belongs to the peptidase S12 family.</text>
</comment>
<feature type="domain" description="Beta-lactamase-related" evidence="4">
    <location>
        <begin position="66"/>
        <end position="394"/>
    </location>
</feature>
<dbReference type="Gene3D" id="3.40.710.10">
    <property type="entry name" value="DD-peptidase/beta-lactamase superfamily"/>
    <property type="match status" value="1"/>
</dbReference>
<evidence type="ECO:0000313" key="6">
    <source>
        <dbReference type="Proteomes" id="UP000054988"/>
    </source>
</evidence>
<evidence type="ECO:0000256" key="1">
    <source>
        <dbReference type="ARBA" id="ARBA00038215"/>
    </source>
</evidence>
<dbReference type="EMBL" id="LATX01002056">
    <property type="protein sequence ID" value="KTB34606.1"/>
    <property type="molecule type" value="Genomic_DNA"/>
</dbReference>
<dbReference type="InterPro" id="IPR001466">
    <property type="entry name" value="Beta-lactam-related"/>
</dbReference>
<gene>
    <name evidence="5" type="ORF">WG66_12813</name>
</gene>
<dbReference type="Pfam" id="PF00144">
    <property type="entry name" value="Beta-lactamase"/>
    <property type="match status" value="1"/>
</dbReference>
<name>A0A0W0FE37_MONRR</name>
<organism evidence="5 6">
    <name type="scientific">Moniliophthora roreri</name>
    <name type="common">Frosty pod rot fungus</name>
    <name type="synonym">Monilia roreri</name>
    <dbReference type="NCBI Taxonomy" id="221103"/>
    <lineage>
        <taxon>Eukaryota</taxon>
        <taxon>Fungi</taxon>
        <taxon>Dikarya</taxon>
        <taxon>Basidiomycota</taxon>
        <taxon>Agaricomycotina</taxon>
        <taxon>Agaricomycetes</taxon>
        <taxon>Agaricomycetidae</taxon>
        <taxon>Agaricales</taxon>
        <taxon>Marasmiineae</taxon>
        <taxon>Marasmiaceae</taxon>
        <taxon>Moniliophthora</taxon>
    </lineage>
</organism>
<accession>A0A0W0FE37</accession>
<proteinExistence type="inferred from homology"/>
<feature type="compositionally biased region" description="Basic and acidic residues" evidence="2">
    <location>
        <begin position="432"/>
        <end position="441"/>
    </location>
</feature>
<feature type="chain" id="PRO_5006901696" description="Beta-lactamase-related domain-containing protein" evidence="3">
    <location>
        <begin position="20"/>
        <end position="602"/>
    </location>
</feature>
<dbReference type="Proteomes" id="UP000054988">
    <property type="component" value="Unassembled WGS sequence"/>
</dbReference>
<evidence type="ECO:0000256" key="3">
    <source>
        <dbReference type="SAM" id="SignalP"/>
    </source>
</evidence>
<dbReference type="PANTHER" id="PTHR46825">
    <property type="entry name" value="D-ALANYL-D-ALANINE-CARBOXYPEPTIDASE/ENDOPEPTIDASE AMPH"/>
    <property type="match status" value="1"/>
</dbReference>
<dbReference type="SUPFAM" id="SSF56601">
    <property type="entry name" value="beta-lactamase/transpeptidase-like"/>
    <property type="match status" value="1"/>
</dbReference>
<keyword evidence="3" id="KW-0732">Signal</keyword>
<dbReference type="PANTHER" id="PTHR46825:SF15">
    <property type="entry name" value="BETA-LACTAMASE-RELATED DOMAIN-CONTAINING PROTEIN"/>
    <property type="match status" value="1"/>
</dbReference>
<evidence type="ECO:0000313" key="5">
    <source>
        <dbReference type="EMBL" id="KTB34606.1"/>
    </source>
</evidence>
<dbReference type="eggNOG" id="ENOG502S0EY">
    <property type="taxonomic scope" value="Eukaryota"/>
</dbReference>
<evidence type="ECO:0000259" key="4">
    <source>
        <dbReference type="Pfam" id="PF00144"/>
    </source>
</evidence>
<dbReference type="InterPro" id="IPR012338">
    <property type="entry name" value="Beta-lactam/transpept-like"/>
</dbReference>
<protein>
    <recommendedName>
        <fullName evidence="4">Beta-lactamase-related domain-containing protein</fullName>
    </recommendedName>
</protein>
<dbReference type="InterPro" id="IPR050491">
    <property type="entry name" value="AmpC-like"/>
</dbReference>
<comment type="caution">
    <text evidence="5">The sequence shown here is derived from an EMBL/GenBank/DDBJ whole genome shotgun (WGS) entry which is preliminary data.</text>
</comment>
<reference evidence="5 6" key="1">
    <citation type="submission" date="2015-12" db="EMBL/GenBank/DDBJ databases">
        <title>Draft genome sequence of Moniliophthora roreri, the causal agent of frosty pod rot of cacao.</title>
        <authorList>
            <person name="Aime M.C."/>
            <person name="Diaz-Valderrama J.R."/>
            <person name="Kijpornyongpan T."/>
            <person name="Phillips-Mora W."/>
        </authorList>
    </citation>
    <scope>NUCLEOTIDE SEQUENCE [LARGE SCALE GENOMIC DNA]</scope>
    <source>
        <strain evidence="5 6">MCA 2952</strain>
    </source>
</reference>
<dbReference type="AlphaFoldDB" id="A0A0W0FE37"/>
<feature type="region of interest" description="Disordered" evidence="2">
    <location>
        <begin position="432"/>
        <end position="452"/>
    </location>
</feature>